<proteinExistence type="inferred from homology"/>
<comment type="subcellular location">
    <subcellularLocation>
        <location evidence="1">Cell membrane</location>
        <topology evidence="1">Multi-pass membrane protein</topology>
    </subcellularLocation>
</comment>
<feature type="transmembrane region" description="Helical" evidence="8">
    <location>
        <begin position="70"/>
        <end position="91"/>
    </location>
</feature>
<dbReference type="InterPro" id="IPR002549">
    <property type="entry name" value="AI-2E-like"/>
</dbReference>
<evidence type="ECO:0000256" key="1">
    <source>
        <dbReference type="ARBA" id="ARBA00004651"/>
    </source>
</evidence>
<evidence type="ECO:0000256" key="2">
    <source>
        <dbReference type="ARBA" id="ARBA00009773"/>
    </source>
</evidence>
<feature type="transmembrane region" description="Helical" evidence="8">
    <location>
        <begin position="218"/>
        <end position="241"/>
    </location>
</feature>
<reference evidence="9 10" key="1">
    <citation type="submission" date="2024-09" db="EMBL/GenBank/DDBJ databases">
        <authorList>
            <person name="Sun Q."/>
            <person name="Mori K."/>
        </authorList>
    </citation>
    <scope>NUCLEOTIDE SEQUENCE [LARGE SCALE GENOMIC DNA]</scope>
    <source>
        <strain evidence="9 10">CCM 4839</strain>
    </source>
</reference>
<evidence type="ECO:0000256" key="7">
    <source>
        <dbReference type="ARBA" id="ARBA00023136"/>
    </source>
</evidence>
<evidence type="ECO:0000256" key="8">
    <source>
        <dbReference type="SAM" id="Phobius"/>
    </source>
</evidence>
<comment type="caution">
    <text evidence="9">The sequence shown here is derived from an EMBL/GenBank/DDBJ whole genome shotgun (WGS) entry which is preliminary data.</text>
</comment>
<dbReference type="Proteomes" id="UP001589818">
    <property type="component" value="Unassembled WGS sequence"/>
</dbReference>
<keyword evidence="4" id="KW-1003">Cell membrane</keyword>
<sequence>MPNSKFFRVGYGILLLFLIIWVGVKINFIFHPLVVMFQTLFAPLLIAGVCFYLLRPIVRLLVRKRVPRTLAILIVYLAIACLLTLLIIYVYPMIKGQFNDLASSLPTLVQTAIAKVNELAGSEWFNQMLENFDLNLQQLSVKASEYAVILVDLLGSNISYVIGFLTNLVLIAIVVPFILYYVLKDGEKMSGGLVKLLPVKNRADGRKLLAEMDETISLYVRGQITVAVCVGILLLIGYLIIGLKYAVLLAIAAMMTNVIPYVGAFIAAAPAVLVAMGSSPGMIIKVLIVTVVAQQIEGNLISPQIMGKNLEIHPLTIILLLLVVGTLTGPIGLLLAVPTYAVAKIVITHVYQFIKLRNSDAAP</sequence>
<feature type="transmembrane region" description="Helical" evidence="8">
    <location>
        <begin position="312"/>
        <end position="337"/>
    </location>
</feature>
<comment type="similarity">
    <text evidence="2">Belongs to the autoinducer-2 exporter (AI-2E) (TC 2.A.86) family.</text>
</comment>
<feature type="transmembrane region" description="Helical" evidence="8">
    <location>
        <begin position="247"/>
        <end position="274"/>
    </location>
</feature>
<keyword evidence="5 8" id="KW-0812">Transmembrane</keyword>
<accession>A0ABV6J988</accession>
<keyword evidence="10" id="KW-1185">Reference proteome</keyword>
<evidence type="ECO:0000256" key="4">
    <source>
        <dbReference type="ARBA" id="ARBA00022475"/>
    </source>
</evidence>
<name>A0ABV6J988_9BACL</name>
<keyword evidence="7 8" id="KW-0472">Membrane</keyword>
<evidence type="ECO:0000256" key="5">
    <source>
        <dbReference type="ARBA" id="ARBA00022692"/>
    </source>
</evidence>
<keyword evidence="3" id="KW-0813">Transport</keyword>
<keyword evidence="6 8" id="KW-1133">Transmembrane helix</keyword>
<feature type="transmembrane region" description="Helical" evidence="8">
    <location>
        <begin position="40"/>
        <end position="58"/>
    </location>
</feature>
<dbReference type="PANTHER" id="PTHR21716:SF53">
    <property type="entry name" value="PERMEASE PERM-RELATED"/>
    <property type="match status" value="1"/>
</dbReference>
<feature type="transmembrane region" description="Helical" evidence="8">
    <location>
        <begin position="12"/>
        <end position="34"/>
    </location>
</feature>
<evidence type="ECO:0000256" key="6">
    <source>
        <dbReference type="ARBA" id="ARBA00022989"/>
    </source>
</evidence>
<gene>
    <name evidence="9" type="ORF">ACFFJ8_13845</name>
</gene>
<dbReference type="PANTHER" id="PTHR21716">
    <property type="entry name" value="TRANSMEMBRANE PROTEIN"/>
    <property type="match status" value="1"/>
</dbReference>
<evidence type="ECO:0000313" key="9">
    <source>
        <dbReference type="EMBL" id="MFC0392450.1"/>
    </source>
</evidence>
<organism evidence="9 10">
    <name type="scientific">Paenibacillus mendelii</name>
    <dbReference type="NCBI Taxonomy" id="206163"/>
    <lineage>
        <taxon>Bacteria</taxon>
        <taxon>Bacillati</taxon>
        <taxon>Bacillota</taxon>
        <taxon>Bacilli</taxon>
        <taxon>Bacillales</taxon>
        <taxon>Paenibacillaceae</taxon>
        <taxon>Paenibacillus</taxon>
    </lineage>
</organism>
<dbReference type="RefSeq" id="WP_204819534.1">
    <property type="nucleotide sequence ID" value="NZ_JANHOF010000003.1"/>
</dbReference>
<dbReference type="EMBL" id="JBHLVF010000017">
    <property type="protein sequence ID" value="MFC0392450.1"/>
    <property type="molecule type" value="Genomic_DNA"/>
</dbReference>
<evidence type="ECO:0000256" key="3">
    <source>
        <dbReference type="ARBA" id="ARBA00022448"/>
    </source>
</evidence>
<feature type="transmembrane region" description="Helical" evidence="8">
    <location>
        <begin position="158"/>
        <end position="183"/>
    </location>
</feature>
<evidence type="ECO:0000313" key="10">
    <source>
        <dbReference type="Proteomes" id="UP001589818"/>
    </source>
</evidence>
<dbReference type="Pfam" id="PF01594">
    <property type="entry name" value="AI-2E_transport"/>
    <property type="match status" value="1"/>
</dbReference>
<protein>
    <submittedName>
        <fullName evidence="9">AI-2E family transporter</fullName>
    </submittedName>
</protein>